<organism evidence="2">
    <name type="scientific">Anopheles funestus</name>
    <name type="common">African malaria mosquito</name>
    <dbReference type="NCBI Taxonomy" id="62324"/>
    <lineage>
        <taxon>Eukaryota</taxon>
        <taxon>Metazoa</taxon>
        <taxon>Ecdysozoa</taxon>
        <taxon>Arthropoda</taxon>
        <taxon>Hexapoda</taxon>
        <taxon>Insecta</taxon>
        <taxon>Pterygota</taxon>
        <taxon>Neoptera</taxon>
        <taxon>Endopterygota</taxon>
        <taxon>Diptera</taxon>
        <taxon>Nematocera</taxon>
        <taxon>Culicoidea</taxon>
        <taxon>Culicidae</taxon>
        <taxon>Anophelinae</taxon>
        <taxon>Anopheles</taxon>
    </lineage>
</organism>
<dbReference type="VEuPathDB" id="VectorBase:AFUN2_009509"/>
<dbReference type="AlphaFoldDB" id="A0A182RK76"/>
<name>A0A182RK76_ANOFN</name>
<reference evidence="2" key="1">
    <citation type="submission" date="2020-05" db="UniProtKB">
        <authorList>
            <consortium name="EnsemblMetazoa"/>
        </authorList>
    </citation>
    <scope>IDENTIFICATION</scope>
    <source>
        <strain evidence="2">FUMOZ</strain>
    </source>
</reference>
<sequence>MFCHRFTIQCLISLLVLLCYIEECYGKDKKLFKADQKLPLPDITPLTGTLHGHIEKFKQLRDDLKALQNSKEDQNPMTFFRETMRIMQGLQALGKDWKDIEQIQNSSARDFQQVLEEMDPMCGQIKPRAAIYEIKLRCMYTNLGGNPYYIVGPLKQEQVNRIPFVVDMYHDFLTQAEVKHANETRQVEPSVRRRLQTVVPNLFNVAVREAGENGYNGSHVKHRGYSMVLYLESYFNGGVTIFPEGIFTVSPRSGSLVVTKAHPSICPSSHPLNVITNFDIAAKKQKISKEKM</sequence>
<evidence type="ECO:0000256" key="1">
    <source>
        <dbReference type="SAM" id="SignalP"/>
    </source>
</evidence>
<feature type="signal peptide" evidence="1">
    <location>
        <begin position="1"/>
        <end position="26"/>
    </location>
</feature>
<dbReference type="STRING" id="62324.A0A182RK76"/>
<keyword evidence="1" id="KW-0732">Signal</keyword>
<accession>A0A182RK76</accession>
<feature type="chain" id="PRO_5021290802" description="Prolyl 4-hydroxylase alpha subunit domain-containing protein" evidence="1">
    <location>
        <begin position="27"/>
        <end position="292"/>
    </location>
</feature>
<dbReference type="VEuPathDB" id="VectorBase:AFUN006644"/>
<evidence type="ECO:0000313" key="2">
    <source>
        <dbReference type="EnsemblMetazoa" id="AFUN006644-PA"/>
    </source>
</evidence>
<protein>
    <recommendedName>
        <fullName evidence="3">Prolyl 4-hydroxylase alpha subunit domain-containing protein</fullName>
    </recommendedName>
</protein>
<proteinExistence type="predicted"/>
<dbReference type="EnsemblMetazoa" id="AFUN006644-RA">
    <property type="protein sequence ID" value="AFUN006644-PA"/>
    <property type="gene ID" value="AFUN006644"/>
</dbReference>
<evidence type="ECO:0008006" key="3">
    <source>
        <dbReference type="Google" id="ProtNLM"/>
    </source>
</evidence>